<comment type="caution">
    <text evidence="5">The sequence shown here is derived from an EMBL/GenBank/DDBJ whole genome shotgun (WGS) entry which is preliminary data.</text>
</comment>
<keyword evidence="6" id="KW-1185">Reference proteome</keyword>
<evidence type="ECO:0000313" key="5">
    <source>
        <dbReference type="EMBL" id="MFC1443145.1"/>
    </source>
</evidence>
<evidence type="ECO:0000256" key="2">
    <source>
        <dbReference type="ARBA" id="ARBA00022679"/>
    </source>
</evidence>
<gene>
    <name evidence="5" type="ORF">ABUW04_33405</name>
</gene>
<dbReference type="EMBL" id="JBEUKS010000015">
    <property type="protein sequence ID" value="MFC1443145.1"/>
    <property type="molecule type" value="Genomic_DNA"/>
</dbReference>
<dbReference type="EC" id="2.3.1.-" evidence="4"/>
<evidence type="ECO:0000256" key="1">
    <source>
        <dbReference type="ARBA" id="ARBA00006383"/>
    </source>
</evidence>
<evidence type="ECO:0000313" key="6">
    <source>
        <dbReference type="Proteomes" id="UP001592581"/>
    </source>
</evidence>
<dbReference type="InterPro" id="IPR003679">
    <property type="entry name" value="Amioglycoside_AcTrfase"/>
</dbReference>
<dbReference type="Pfam" id="PF02522">
    <property type="entry name" value="Antibiotic_NAT"/>
    <property type="match status" value="1"/>
</dbReference>
<comment type="catalytic activity">
    <reaction evidence="4">
        <text>a 2-deoxystreptamine antibiotic + acetyl-CoA = an N(3)-acetyl-2-deoxystreptamine antibiotic + CoA + H(+)</text>
        <dbReference type="Rhea" id="RHEA:12665"/>
        <dbReference type="ChEBI" id="CHEBI:15378"/>
        <dbReference type="ChEBI" id="CHEBI:57287"/>
        <dbReference type="ChEBI" id="CHEBI:57288"/>
        <dbReference type="ChEBI" id="CHEBI:57921"/>
        <dbReference type="ChEBI" id="CHEBI:77452"/>
        <dbReference type="EC" id="2.3.1.81"/>
    </reaction>
</comment>
<keyword evidence="4" id="KW-0046">Antibiotic resistance</keyword>
<dbReference type="Proteomes" id="UP001592581">
    <property type="component" value="Unassembled WGS sequence"/>
</dbReference>
<organism evidence="5 6">
    <name type="scientific">Streptacidiphilus jeojiensis</name>
    <dbReference type="NCBI Taxonomy" id="3229225"/>
    <lineage>
        <taxon>Bacteria</taxon>
        <taxon>Bacillati</taxon>
        <taxon>Actinomycetota</taxon>
        <taxon>Actinomycetes</taxon>
        <taxon>Kitasatosporales</taxon>
        <taxon>Streptomycetaceae</taxon>
        <taxon>Streptacidiphilus</taxon>
    </lineage>
</organism>
<dbReference type="RefSeq" id="WP_380568197.1">
    <property type="nucleotide sequence ID" value="NZ_JBEUKS010000015.1"/>
</dbReference>
<protein>
    <recommendedName>
        <fullName evidence="4">Aminoglycoside N(3)-acetyltransferase</fullName>
        <ecNumber evidence="4">2.3.1.-</ecNumber>
    </recommendedName>
</protein>
<accession>A0ABV6XY09</accession>
<evidence type="ECO:0000256" key="3">
    <source>
        <dbReference type="ARBA" id="ARBA00023315"/>
    </source>
</evidence>
<dbReference type="PANTHER" id="PTHR11104:SF0">
    <property type="entry name" value="SPBETA PROPHAGE-DERIVED AMINOGLYCOSIDE N(3')-ACETYLTRANSFERASE-LIKE PROTEIN YOKD"/>
    <property type="match status" value="1"/>
</dbReference>
<evidence type="ECO:0000256" key="4">
    <source>
        <dbReference type="RuleBase" id="RU365031"/>
    </source>
</evidence>
<name>A0ABV6XY09_9ACTN</name>
<comment type="similarity">
    <text evidence="1 4">Belongs to the antibiotic N-acetyltransferase family.</text>
</comment>
<proteinExistence type="inferred from homology"/>
<keyword evidence="2 4" id="KW-0808">Transferase</keyword>
<reference evidence="5 6" key="1">
    <citation type="submission" date="2024-06" db="EMBL/GenBank/DDBJ databases">
        <authorList>
            <person name="Lee S.D."/>
        </authorList>
    </citation>
    <scope>NUCLEOTIDE SEQUENCE [LARGE SCALE GENOMIC DNA]</scope>
    <source>
        <strain evidence="5 6">N1-10</strain>
    </source>
</reference>
<keyword evidence="3 4" id="KW-0012">Acyltransferase</keyword>
<dbReference type="PANTHER" id="PTHR11104">
    <property type="entry name" value="AMINOGLYCOSIDE N3-ACETYLTRANSFERASE"/>
    <property type="match status" value="1"/>
</dbReference>
<dbReference type="InterPro" id="IPR028345">
    <property type="entry name" value="Antibiotic_NAT-like"/>
</dbReference>
<dbReference type="SUPFAM" id="SSF110710">
    <property type="entry name" value="TTHA0583/YokD-like"/>
    <property type="match status" value="1"/>
</dbReference>
<sequence>MASADTPMAAAETARDRAALVADLRRLGLGRGATVLVQSSMRAVGPVRGGAETVAGALLEAIGPRGNLLVYTATVENSLTSPFYREGTAGLDEAGRRRYQDAMPGFERRSTPCSPSMGVLSEVVRRLPRARRSSHPKTSFAAVGPQAAALTARHPLHQHLGPDTPLGRLYRGGGLGLLLGVGFDRFTPFHLAEYLLPDRPTRAYACKIGPPGQARWVRFRDLWLPDRNFAELGRRVSASVPVAEGRVGEASALLVPVRPAVDAALRHWADTVG</sequence>